<proteinExistence type="predicted"/>
<name>A0A8S3K8N8_9BILA</name>
<dbReference type="EMBL" id="CAJOBI010368070">
    <property type="protein sequence ID" value="CAF5228927.1"/>
    <property type="molecule type" value="Genomic_DNA"/>
</dbReference>
<evidence type="ECO:0000313" key="1">
    <source>
        <dbReference type="EMBL" id="CAF5228927.1"/>
    </source>
</evidence>
<organism evidence="1 2">
    <name type="scientific">Rotaria magnacalcarata</name>
    <dbReference type="NCBI Taxonomy" id="392030"/>
    <lineage>
        <taxon>Eukaryota</taxon>
        <taxon>Metazoa</taxon>
        <taxon>Spiralia</taxon>
        <taxon>Gnathifera</taxon>
        <taxon>Rotifera</taxon>
        <taxon>Eurotatoria</taxon>
        <taxon>Bdelloidea</taxon>
        <taxon>Philodinida</taxon>
        <taxon>Philodinidae</taxon>
        <taxon>Rotaria</taxon>
    </lineage>
</organism>
<comment type="caution">
    <text evidence="1">The sequence shown here is derived from an EMBL/GenBank/DDBJ whole genome shotgun (WGS) entry which is preliminary data.</text>
</comment>
<dbReference type="Proteomes" id="UP000676336">
    <property type="component" value="Unassembled WGS sequence"/>
</dbReference>
<accession>A0A8S3K8N8</accession>
<protein>
    <submittedName>
        <fullName evidence="1">Uncharacterized protein</fullName>
    </submittedName>
</protein>
<feature type="non-terminal residue" evidence="1">
    <location>
        <position position="1"/>
    </location>
</feature>
<dbReference type="AlphaFoldDB" id="A0A8S3K8N8"/>
<gene>
    <name evidence="1" type="ORF">SMN809_LOCUS85982</name>
</gene>
<sequence length="58" mass="6564">AINTNNLETQKAEEIDSAFTIDHEEFIDATTFIDSVVESKPESIAVNRHKCIRENAEE</sequence>
<evidence type="ECO:0000313" key="2">
    <source>
        <dbReference type="Proteomes" id="UP000676336"/>
    </source>
</evidence>
<reference evidence="1" key="1">
    <citation type="submission" date="2021-02" db="EMBL/GenBank/DDBJ databases">
        <authorList>
            <person name="Nowell W R."/>
        </authorList>
    </citation>
    <scope>NUCLEOTIDE SEQUENCE</scope>
</reference>